<dbReference type="GO" id="GO:0005737">
    <property type="term" value="C:cytoplasm"/>
    <property type="evidence" value="ECO:0007669"/>
    <property type="project" value="TreeGrafter"/>
</dbReference>
<dbReference type="PANTHER" id="PTHR45945">
    <property type="entry name" value="REGULATOR OF G-PROTEIN SIGNALING LOCO"/>
    <property type="match status" value="1"/>
</dbReference>
<dbReference type="GO" id="GO:0005886">
    <property type="term" value="C:plasma membrane"/>
    <property type="evidence" value="ECO:0007669"/>
    <property type="project" value="TreeGrafter"/>
</dbReference>
<evidence type="ECO:0000313" key="5">
    <source>
        <dbReference type="Proteomes" id="UP000192578"/>
    </source>
</evidence>
<feature type="region of interest" description="Disordered" evidence="1">
    <location>
        <begin position="104"/>
        <end position="247"/>
    </location>
</feature>
<dbReference type="EMBL" id="MTYJ01000050">
    <property type="protein sequence ID" value="OQV18335.1"/>
    <property type="molecule type" value="Genomic_DNA"/>
</dbReference>
<dbReference type="OrthoDB" id="196547at2759"/>
<evidence type="ECO:0000259" key="2">
    <source>
        <dbReference type="PROSITE" id="PS50106"/>
    </source>
</evidence>
<proteinExistence type="predicted"/>
<dbReference type="Pfam" id="PF00595">
    <property type="entry name" value="PDZ"/>
    <property type="match status" value="1"/>
</dbReference>
<feature type="domain" description="PDZ" evidence="2">
    <location>
        <begin position="7"/>
        <end position="73"/>
    </location>
</feature>
<dbReference type="CDD" id="cd00136">
    <property type="entry name" value="PDZ_canonical"/>
    <property type="match status" value="1"/>
</dbReference>
<comment type="caution">
    <text evidence="4">The sequence shown here is derived from an EMBL/GenBank/DDBJ whole genome shotgun (WGS) entry which is preliminary data.</text>
</comment>
<dbReference type="SUPFAM" id="SSF50156">
    <property type="entry name" value="PDZ domain-like"/>
    <property type="match status" value="1"/>
</dbReference>
<gene>
    <name evidence="4" type="ORF">BV898_07538</name>
</gene>
<keyword evidence="5" id="KW-1185">Reference proteome</keyword>
<dbReference type="SUPFAM" id="SSF48097">
    <property type="entry name" value="Regulator of G-protein signaling, RGS"/>
    <property type="match status" value="1"/>
</dbReference>
<name>A0A1W0WT28_HYPEX</name>
<dbReference type="InterPro" id="IPR036034">
    <property type="entry name" value="PDZ_sf"/>
</dbReference>
<dbReference type="PRINTS" id="PR01301">
    <property type="entry name" value="RGSPROTEIN"/>
</dbReference>
<dbReference type="InterPro" id="IPR044926">
    <property type="entry name" value="RGS_subdomain_2"/>
</dbReference>
<dbReference type="Gene3D" id="1.10.167.10">
    <property type="entry name" value="Regulator of G-protein Signalling 4, domain 2"/>
    <property type="match status" value="1"/>
</dbReference>
<dbReference type="PROSITE" id="PS50132">
    <property type="entry name" value="RGS"/>
    <property type="match status" value="1"/>
</dbReference>
<sequence length="947" mass="105969">MAHEFLFISVRKGKSDAWGMTLLGTGPCIVSDVTSDGPACRANVKPGFVVLEINGRNVVQNNHKEVREIIRSADTQDSITFKFATLDKASQYFGPDLRIMYESCSKKRRSSGSVKSSPRKSDQKISVTDGGKGKRGGSGEETKENAGNPFERQPPPRLTADGGVDPADSISSNQLSDDPKRPATPPRIAKPVPLPRFGPEVTRRSHVQQNRDLSRWMRSNAEQQALNSPIRTATAAPRSASPQTSPTTPSVEFVCLYYSNLVDLLGCPEESVFRKNVQYLRNYQVPSQFWARLVFTEKRLTVYRPEGKYATYTTKHMRDVFIHEDRQFFGFSTIRVSKVQGTSPTNTRMESEQTMDVYHCHILCVDPTIKSDKAKQRSVLASLFGKDFVGMKSSAFTSACFPDDAYKIVELLESLNDNSESAREVNDVANLLSSNIIPPPQTKTVEEECSETDDATDHFNSASVLRHSMRKYGPYGNLQNRHSISIDSLHTAPRRPAVQLASNRYSCIIGNTVPPSERSQAKNLPATIAEHQVLKLTSQGSTDTYDSLSSYDHDSAWTRDVASSLDLTAHTSTSVSYGDEGCFQDPIYRAEKPEPLKIELFHVLNTAKGLDLFQAFLKQEHSQENINFWLACQEYRMLKKSKEMRHMAKKMFERFLSPHAPESINVDGEVRKAIQCDLPIATTSTFDIAAKQIFDLMNSDSFPRFLRSPNNLQLRQLLDPNPYHISQSMACLTEPDQGPVSAGGRRESGLFSWLSNKKKPEYSLETSHVSRQSLPASHYGSPNVSFQSVQPASPKNAIKKLINKGRKSFSARVKPTKRESLLNFVSDSELRGDNPESRVVQPLAFEFRKPMTPPPKSEVILRKNLPKGPNSAGKEQKRLSLQGLQRSRTKGVTEPTEWTFSRNSLDDCLAERPMVPPKPHELVNIQRSLKPIRGGRPSTQLLQMADF</sequence>
<dbReference type="PROSITE" id="PS50106">
    <property type="entry name" value="PDZ"/>
    <property type="match status" value="1"/>
</dbReference>
<accession>A0A1W0WT28</accession>
<evidence type="ECO:0000256" key="1">
    <source>
        <dbReference type="SAM" id="MobiDB-lite"/>
    </source>
</evidence>
<dbReference type="InterPro" id="IPR001478">
    <property type="entry name" value="PDZ"/>
</dbReference>
<dbReference type="SMART" id="SM00315">
    <property type="entry name" value="RGS"/>
    <property type="match status" value="1"/>
</dbReference>
<dbReference type="InterPro" id="IPR046995">
    <property type="entry name" value="RGS10/12/14-like"/>
</dbReference>
<reference evidence="5" key="1">
    <citation type="submission" date="2017-01" db="EMBL/GenBank/DDBJ databases">
        <title>Comparative genomics of anhydrobiosis in the tardigrade Hypsibius dujardini.</title>
        <authorList>
            <person name="Yoshida Y."/>
            <person name="Koutsovoulos G."/>
            <person name="Laetsch D."/>
            <person name="Stevens L."/>
            <person name="Kumar S."/>
            <person name="Horikawa D."/>
            <person name="Ishino K."/>
            <person name="Komine S."/>
            <person name="Tomita M."/>
            <person name="Blaxter M."/>
            <person name="Arakawa K."/>
        </authorList>
    </citation>
    <scope>NUCLEOTIDE SEQUENCE [LARGE SCALE GENOMIC DNA]</scope>
    <source>
        <strain evidence="5">Z151</strain>
    </source>
</reference>
<feature type="compositionally biased region" description="Low complexity" evidence="1">
    <location>
        <begin position="231"/>
        <end position="247"/>
    </location>
</feature>
<evidence type="ECO:0000259" key="3">
    <source>
        <dbReference type="PROSITE" id="PS50132"/>
    </source>
</evidence>
<feature type="region of interest" description="Disordered" evidence="1">
    <location>
        <begin position="848"/>
        <end position="877"/>
    </location>
</feature>
<dbReference type="SMART" id="SM00228">
    <property type="entry name" value="PDZ"/>
    <property type="match status" value="1"/>
</dbReference>
<organism evidence="4 5">
    <name type="scientific">Hypsibius exemplaris</name>
    <name type="common">Freshwater tardigrade</name>
    <dbReference type="NCBI Taxonomy" id="2072580"/>
    <lineage>
        <taxon>Eukaryota</taxon>
        <taxon>Metazoa</taxon>
        <taxon>Ecdysozoa</taxon>
        <taxon>Tardigrada</taxon>
        <taxon>Eutardigrada</taxon>
        <taxon>Parachela</taxon>
        <taxon>Hypsibioidea</taxon>
        <taxon>Hypsibiidae</taxon>
        <taxon>Hypsibius</taxon>
    </lineage>
</organism>
<dbReference type="InterPro" id="IPR016137">
    <property type="entry name" value="RGS"/>
</dbReference>
<dbReference type="AlphaFoldDB" id="A0A1W0WT28"/>
<dbReference type="GO" id="GO:0005096">
    <property type="term" value="F:GTPase activator activity"/>
    <property type="evidence" value="ECO:0007669"/>
    <property type="project" value="InterPro"/>
</dbReference>
<dbReference type="Pfam" id="PF00615">
    <property type="entry name" value="RGS"/>
    <property type="match status" value="1"/>
</dbReference>
<protein>
    <submittedName>
        <fullName evidence="4">Regulator of G-protein signaling 16</fullName>
    </submittedName>
</protein>
<feature type="domain" description="RGS" evidence="3">
    <location>
        <begin position="599"/>
        <end position="708"/>
    </location>
</feature>
<dbReference type="Gene3D" id="2.30.42.10">
    <property type="match status" value="1"/>
</dbReference>
<dbReference type="GO" id="GO:0008277">
    <property type="term" value="P:regulation of G protein-coupled receptor signaling pathway"/>
    <property type="evidence" value="ECO:0007669"/>
    <property type="project" value="TreeGrafter"/>
</dbReference>
<dbReference type="FunFam" id="1.10.167.10:FF:000001">
    <property type="entry name" value="Putative regulator of g-protein signaling 12"/>
    <property type="match status" value="1"/>
</dbReference>
<dbReference type="GO" id="GO:0005634">
    <property type="term" value="C:nucleus"/>
    <property type="evidence" value="ECO:0007669"/>
    <property type="project" value="TreeGrafter"/>
</dbReference>
<evidence type="ECO:0000313" key="4">
    <source>
        <dbReference type="EMBL" id="OQV18335.1"/>
    </source>
</evidence>
<dbReference type="InterPro" id="IPR036305">
    <property type="entry name" value="RGS_sf"/>
</dbReference>
<dbReference type="PANTHER" id="PTHR45945:SF3">
    <property type="entry name" value="REGULATOR OF G-PROTEIN SIGNALING LOCO"/>
    <property type="match status" value="1"/>
</dbReference>
<feature type="compositionally biased region" description="Polar residues" evidence="1">
    <location>
        <begin position="220"/>
        <end position="230"/>
    </location>
</feature>
<dbReference type="Proteomes" id="UP000192578">
    <property type="component" value="Unassembled WGS sequence"/>
</dbReference>